<accession>A0ABT7HI67</accession>
<feature type="coiled-coil region" evidence="1">
    <location>
        <begin position="576"/>
        <end position="610"/>
    </location>
</feature>
<keyword evidence="2" id="KW-0732">Signal</keyword>
<comment type="caution">
    <text evidence="3">The sequence shown here is derived from an EMBL/GenBank/DDBJ whole genome shotgun (WGS) entry which is preliminary data.</text>
</comment>
<name>A0ABT7HI67_9FUSO</name>
<gene>
    <name evidence="3" type="ORF">QQA45_01580</name>
</gene>
<feature type="chain" id="PRO_5046705351" evidence="2">
    <location>
        <begin position="19"/>
        <end position="630"/>
    </location>
</feature>
<dbReference type="Proteomes" id="UP001225134">
    <property type="component" value="Unassembled WGS sequence"/>
</dbReference>
<reference evidence="3 4" key="1">
    <citation type="submission" date="2023-06" db="EMBL/GenBank/DDBJ databases">
        <title>Antibody response to the Sneathia vaginalis cytopathogenic toxin A during pregnancy.</title>
        <authorList>
            <person name="Mccoy Z.T."/>
            <person name="Serrano M.G."/>
            <person name="Spaine K."/>
            <person name="Edwards D.J."/>
            <person name="Buck G.A."/>
            <person name="Jefferson K."/>
        </authorList>
    </citation>
    <scope>NUCLEOTIDE SEQUENCE [LARGE SCALE GENOMIC DNA]</scope>
    <source>
        <strain evidence="3 4">CCUG 42621</strain>
    </source>
</reference>
<evidence type="ECO:0000256" key="2">
    <source>
        <dbReference type="SAM" id="SignalP"/>
    </source>
</evidence>
<proteinExistence type="predicted"/>
<evidence type="ECO:0000313" key="3">
    <source>
        <dbReference type="EMBL" id="MDK9580213.1"/>
    </source>
</evidence>
<keyword evidence="4" id="KW-1185">Reference proteome</keyword>
<protein>
    <submittedName>
        <fullName evidence="3">Uncharacterized protein</fullName>
    </submittedName>
</protein>
<evidence type="ECO:0000256" key="1">
    <source>
        <dbReference type="SAM" id="Coils"/>
    </source>
</evidence>
<keyword evidence="1" id="KW-0175">Coiled coil</keyword>
<organism evidence="3 4">
    <name type="scientific">Sneathia sanguinegens</name>
    <dbReference type="NCBI Taxonomy" id="40543"/>
    <lineage>
        <taxon>Bacteria</taxon>
        <taxon>Fusobacteriati</taxon>
        <taxon>Fusobacteriota</taxon>
        <taxon>Fusobacteriia</taxon>
        <taxon>Fusobacteriales</taxon>
        <taxon>Leptotrichiaceae</taxon>
        <taxon>Sneathia</taxon>
    </lineage>
</organism>
<evidence type="ECO:0000313" key="4">
    <source>
        <dbReference type="Proteomes" id="UP001225134"/>
    </source>
</evidence>
<feature type="signal peptide" evidence="2">
    <location>
        <begin position="1"/>
        <end position="18"/>
    </location>
</feature>
<dbReference type="EMBL" id="JASSPP010000002">
    <property type="protein sequence ID" value="MDK9580213.1"/>
    <property type="molecule type" value="Genomic_DNA"/>
</dbReference>
<dbReference type="RefSeq" id="WP_285152600.1">
    <property type="nucleotide sequence ID" value="NZ_JASSPP010000002.1"/>
</dbReference>
<sequence>MKRKMLLMLLLATFNNFAKEVDVKIRIGTQASFGIEGLDINVDKEKTFKMFLPRENIYGEEKSDNINKFARKIQNLTVEEPKVQATSFSNEGKAKDLMKEIVKRGAIVDVPSVDIEFDIHRIKTKLGAKLRANSLTFRNKKYEPGIQKAFIYSNTDTEYFKMLNKLYIKGYDKKSIGFDKYRELEDISGKDDMEFESAGKVRATKGYIRPELAYVTSLSNKKREIFIAPSLEVDVINNKDRQLTVSANYHFSNQAKDKFNMQEIRKDVEDFAPGNTEVDYFKKWELGKIRDIEKGELNGKKGSIRSINLPTGTLYGKNLMEYSINLAYKSLIQELGEAGTKMEKVLNKIQDDKQKGKLTLDDIKELSVYKDQYSMLSSKFKDNESVIKFISPFVEKALYEFGMKKEEEVSNFHISNYIPDNYMEYLKFLKKEVKNQVAKPQNVTMAQLTKKKKMTIADDIDFIFPEKELEDVGKIIESTKILKSVDKIGGLIEKFKTPLEKLSEAKNNYDKVKAEYDSKKCSSFWDFGCNIDKGFLFTKLGIEALEVGNKLLDVRKIVDDNKKEILEVLDDGIATLKKFDDNSEKVKNSIKNLEDRKKDIENLVHLAALEWSKIRFTELYSNFNNLKKYG</sequence>